<dbReference type="AlphaFoldDB" id="A0A1N6PB15"/>
<feature type="transmembrane region" description="Helical" evidence="1">
    <location>
        <begin position="415"/>
        <end position="437"/>
    </location>
</feature>
<evidence type="ECO:0000313" key="4">
    <source>
        <dbReference type="Proteomes" id="UP000186895"/>
    </source>
</evidence>
<dbReference type="Pfam" id="PF13185">
    <property type="entry name" value="GAF_2"/>
    <property type="match status" value="1"/>
</dbReference>
<proteinExistence type="predicted"/>
<dbReference type="InterPro" id="IPR003607">
    <property type="entry name" value="HD/PDEase_dom"/>
</dbReference>
<evidence type="ECO:0000256" key="1">
    <source>
        <dbReference type="SAM" id="Phobius"/>
    </source>
</evidence>
<dbReference type="GO" id="GO:0008081">
    <property type="term" value="F:phosphoric diester hydrolase activity"/>
    <property type="evidence" value="ECO:0007669"/>
    <property type="project" value="UniProtKB-ARBA"/>
</dbReference>
<organism evidence="3 4">
    <name type="scientific">Marinobacterium stanieri</name>
    <dbReference type="NCBI Taxonomy" id="49186"/>
    <lineage>
        <taxon>Bacteria</taxon>
        <taxon>Pseudomonadati</taxon>
        <taxon>Pseudomonadota</taxon>
        <taxon>Gammaproteobacteria</taxon>
        <taxon>Oceanospirillales</taxon>
        <taxon>Oceanospirillaceae</taxon>
        <taxon>Marinobacterium</taxon>
    </lineage>
</organism>
<dbReference type="RefSeq" id="WP_076461154.1">
    <property type="nucleotide sequence ID" value="NZ_FTMN01000001.1"/>
</dbReference>
<dbReference type="InterPro" id="IPR007890">
    <property type="entry name" value="CHASE2"/>
</dbReference>
<dbReference type="PANTHER" id="PTHR43155">
    <property type="entry name" value="CYCLIC DI-GMP PHOSPHODIESTERASE PA4108-RELATED"/>
    <property type="match status" value="1"/>
</dbReference>
<feature type="transmembrane region" description="Helical" evidence="1">
    <location>
        <begin position="385"/>
        <end position="403"/>
    </location>
</feature>
<dbReference type="SUPFAM" id="SSF55781">
    <property type="entry name" value="GAF domain-like"/>
    <property type="match status" value="1"/>
</dbReference>
<evidence type="ECO:0000259" key="2">
    <source>
        <dbReference type="PROSITE" id="PS51832"/>
    </source>
</evidence>
<dbReference type="InterPro" id="IPR029016">
    <property type="entry name" value="GAF-like_dom_sf"/>
</dbReference>
<dbReference type="InterPro" id="IPR037522">
    <property type="entry name" value="HD_GYP_dom"/>
</dbReference>
<dbReference type="EMBL" id="FTMN01000001">
    <property type="protein sequence ID" value="SIQ01560.1"/>
    <property type="molecule type" value="Genomic_DNA"/>
</dbReference>
<dbReference type="STRING" id="49186.SAMN05421647_101914"/>
<dbReference type="InterPro" id="IPR003018">
    <property type="entry name" value="GAF"/>
</dbReference>
<dbReference type="Pfam" id="PF13487">
    <property type="entry name" value="HD_5"/>
    <property type="match status" value="1"/>
</dbReference>
<name>A0A1N6PB15_9GAMM</name>
<dbReference type="SUPFAM" id="SSF109604">
    <property type="entry name" value="HD-domain/PDEase-like"/>
    <property type="match status" value="2"/>
</dbReference>
<dbReference type="PROSITE" id="PS51832">
    <property type="entry name" value="HD_GYP"/>
    <property type="match status" value="1"/>
</dbReference>
<reference evidence="4" key="1">
    <citation type="submission" date="2017-01" db="EMBL/GenBank/DDBJ databases">
        <authorList>
            <person name="Varghese N."/>
            <person name="Submissions S."/>
        </authorList>
    </citation>
    <scope>NUCLEOTIDE SEQUENCE [LARGE SCALE GENOMIC DNA]</scope>
    <source>
        <strain evidence="4">DSM 7027</strain>
    </source>
</reference>
<feature type="transmembrane region" description="Helical" evidence="1">
    <location>
        <begin position="444"/>
        <end position="468"/>
    </location>
</feature>
<dbReference type="PANTHER" id="PTHR43155:SF2">
    <property type="entry name" value="CYCLIC DI-GMP PHOSPHODIESTERASE PA4108"/>
    <property type="match status" value="1"/>
</dbReference>
<accession>A0A1N6PB15</accession>
<dbReference type="Proteomes" id="UP000186895">
    <property type="component" value="Unassembled WGS sequence"/>
</dbReference>
<feature type="transmembrane region" description="Helical" evidence="1">
    <location>
        <begin position="24"/>
        <end position="42"/>
    </location>
</feature>
<gene>
    <name evidence="3" type="ORF">SAMN05421647_101914</name>
</gene>
<dbReference type="Gene3D" id="3.30.450.40">
    <property type="match status" value="1"/>
</dbReference>
<feature type="domain" description="HD-GYP" evidence="2">
    <location>
        <begin position="818"/>
        <end position="1025"/>
    </location>
</feature>
<protein>
    <submittedName>
        <fullName evidence="3">Sensor domain CHASE2-containing protein</fullName>
    </submittedName>
</protein>
<dbReference type="SMART" id="SM00471">
    <property type="entry name" value="HDc"/>
    <property type="match status" value="1"/>
</dbReference>
<keyword evidence="4" id="KW-1185">Reference proteome</keyword>
<dbReference type="eggNOG" id="COG2206">
    <property type="taxonomic scope" value="Bacteria"/>
</dbReference>
<dbReference type="SMART" id="SM01080">
    <property type="entry name" value="CHASE2"/>
    <property type="match status" value="1"/>
</dbReference>
<dbReference type="Gene3D" id="1.10.3210.10">
    <property type="entry name" value="Hypothetical protein af1432"/>
    <property type="match status" value="2"/>
</dbReference>
<evidence type="ECO:0000313" key="3">
    <source>
        <dbReference type="EMBL" id="SIQ01560.1"/>
    </source>
</evidence>
<keyword evidence="1" id="KW-1133">Transmembrane helix</keyword>
<keyword evidence="1" id="KW-0812">Transmembrane</keyword>
<dbReference type="Pfam" id="PF05226">
    <property type="entry name" value="CHASE2"/>
    <property type="match status" value="1"/>
</dbReference>
<keyword evidence="1" id="KW-0472">Membrane</keyword>
<dbReference type="eggNOG" id="COG4252">
    <property type="taxonomic scope" value="Bacteria"/>
</dbReference>
<dbReference type="eggNOG" id="COG3437">
    <property type="taxonomic scope" value="Bacteria"/>
</dbReference>
<sequence length="1038" mass="114644">MEDVSLTNSRSGLRQLLGVARGRPLAIIVLLVIVIAETLHALPKPVQERYPAWLSETVAVLHSPLESAQAALFDSYQQFSPREPQSQPVTVVAIDEKSLQKFGQWPWPRDVLAKLVNTLDFYEPAAIGLDFYMPEPDQNSIEKLASRLAPEQTYLLKELNALPSSDFQLSMALSSTRSVLGAAGFGFSTYTTTDQLFSIPVSTQGADPLPFVTNYPQVLASLPELQQAAAGQALLSVPGTAGPVRKLALIMAVNGELVPTLALEMLRVATYSEAIEVTSSRTGVDEVRVADLAIKPQHNTDVWLHYAPIATTGARYLSASDLFSGNFDPVMLENKLVLIGLTGAGLPDMRFTSLGEQVPGVEIHAQLVESLFDGALLKRPGWMPWVEILMIASAGLLLIWFAPRPESWVGAVLKFHPALSFAAVLAFAGLMMGLGYFAFWSWGILFSATSVVIGSSLVLGIFIINTLLDNLGEAQARLARLVQNGIALARVHDRDALLEMTLDGVDEITPCEASVILLKSEDNKLSAVHQRGLQAEWEEVIDLQAASEQSGVLGRAFTAAGLIQLSPGDTELMTARWSGLTTRSGKSVRSLLVVPMLLSDKTVGGVVVLINALDPISGDVVNFDPKNEHFVDALATQTAVVIENQDLVEAQEKMLDAMIKMVAGAIDAKSPYTGGHCERVPELAIMLCKAANQTREGALADFALTTEDEWREFTIAAWLHDCGKVTTPEHVVDKATKLETIYNRIHEVRTRFEVLLRDARIERLQAIHERGVEPEEADRVFAARKQQLLDDFAFLAKCNEGGEFLEQDKIDRIHAIGSQTWTRHFDNSLGLSEDERKRLGNQEEQRLPVTEPLLSDRPEHLVERPPTAALDEKFGFKMEIPEYLYNHGELHNLVISRGTLTAEERFKINEHIIQTIFILEQMPFPPNLSRIPEIAGGHHETLIGTGYPRKLTRDELSIPARIMAIADIFEALTASDRPYKKAKTLSESIRILSFFKKDQHIDPDLFDLFLTSGIYKQYAERFLSEDQIDEVDISQYLG</sequence>
<dbReference type="CDD" id="cd00077">
    <property type="entry name" value="HDc"/>
    <property type="match status" value="1"/>
</dbReference>
<dbReference type="SMART" id="SM00065">
    <property type="entry name" value="GAF"/>
    <property type="match status" value="1"/>
</dbReference>